<proteinExistence type="predicted"/>
<evidence type="ECO:0000313" key="2">
    <source>
        <dbReference type="Proteomes" id="UP000204225"/>
    </source>
</evidence>
<dbReference type="Proteomes" id="UP000204225">
    <property type="component" value="Segment"/>
</dbReference>
<keyword evidence="2" id="KW-1185">Reference proteome</keyword>
<protein>
    <submittedName>
        <fullName evidence="1">Asparagine synthetase B</fullName>
    </submittedName>
</protein>
<reference evidence="1 2" key="1">
    <citation type="journal article" date="2013" name="Proc. Natl. Acad. Sci. U.S.A.">
        <title>Genome of Phaeocystis globosa virus PgV-16T highlights the common ancestry of the largest known DNA viruses infecting eukaryotes.</title>
        <authorList>
            <person name="Santini S."/>
            <person name="Jeudy S."/>
            <person name="Bartoli J."/>
            <person name="Poirot O."/>
            <person name="Lescot M."/>
            <person name="Abergel C."/>
            <person name="Barbe V."/>
            <person name="Wommack K.E."/>
            <person name="Noordeloos A.A."/>
            <person name="Brussaard C.P."/>
            <person name="Claverie J.M."/>
        </authorList>
    </citation>
    <scope>NUCLEOTIDE SEQUENCE [LARGE SCALE GENOMIC DNA]</scope>
    <source>
        <strain evidence="1 2">16T</strain>
    </source>
</reference>
<evidence type="ECO:0000313" key="1">
    <source>
        <dbReference type="EMBL" id="AGM15638.1"/>
    </source>
</evidence>
<organism evidence="1 2">
    <name type="scientific">Phaeocystis globosa virus PgV-16T</name>
    <dbReference type="NCBI Taxonomy" id="3071227"/>
    <lineage>
        <taxon>Viruses</taxon>
        <taxon>Varidnaviria</taxon>
        <taxon>Bamfordvirae</taxon>
        <taxon>Nucleocytoviricota</taxon>
        <taxon>Megaviricetes</taxon>
        <taxon>Imitervirales</taxon>
        <taxon>Mesomimiviridae</taxon>
        <taxon>Tethysvirus</taxon>
        <taxon>Tethysvirus hollandense</taxon>
    </lineage>
</organism>
<name>A0AC59EXE8_9VIRU</name>
<sequence length="563" mass="64928">MCGIFAITNSDDNPGNDYDVIEKAFYKGQSRGPEFTTLNTYDNLYIGFHRLAINGLNDESNQPFEINNTVMVCNGEIYNFKQLAEENSIQLTTDSDCEIILHLYLKYGIEYTLSLLDGVFAIIIYDKNENKLIAARDPYGVRPLYYYIENHTVGFASELKVLYDLPIIKNTIRHFEPGNFMILDKLDNWLWNESHFKKYTSFPCSNIKYTSDASVVLQMELLDHIQDAVIKRVSGTTERPVGCLLSGGLDSSLIAALVNKYYHSELPLETFSIGLPGSEDLKYAAIVAKHLGTKHHEIIVSEKEFFDAIPEVIKTIESYDTTTIRASVGNYLLGKYIAENTDCKVIFNGDGADELMGGYLYFKKAPNAYEFDRECKRLLQDIHMYDVLRSDRCIASHGLEPRTPFLDKSWVEFYLTIDRDLRYNTTKDKCEKYLLRNTIHTLANELLPTEILWRTKEAFSDGVSSLTKSWFEIIRDNITEMFNEPDNINLEGELTSIMSKYSFHPNSINTPTTYEQAYYRSIYNKFYLNTDHLIPYFWMPKYVDATDSSARTLKFYDEDNTNK</sequence>
<dbReference type="EMBL" id="KC662249">
    <property type="protein sequence ID" value="AGM15638.1"/>
    <property type="molecule type" value="Genomic_DNA"/>
</dbReference>
<gene>
    <name evidence="1" type="ORF">PGCG_00327</name>
</gene>
<accession>A0AC59EXE8</accession>